<dbReference type="SUPFAM" id="SSF55154">
    <property type="entry name" value="CYTH-like phosphatases"/>
    <property type="match status" value="1"/>
</dbReference>
<dbReference type="InterPro" id="IPR033469">
    <property type="entry name" value="CYTH-like_dom_sf"/>
</dbReference>
<evidence type="ECO:0000313" key="3">
    <source>
        <dbReference type="Proteomes" id="UP000317663"/>
    </source>
</evidence>
<dbReference type="RefSeq" id="WP_140470823.1">
    <property type="nucleotide sequence ID" value="NZ_RCZD01000002.1"/>
</dbReference>
<dbReference type="InterPro" id="IPR023577">
    <property type="entry name" value="CYTH_domain"/>
</dbReference>
<accession>A0A502GRI4</accession>
<evidence type="ECO:0000259" key="1">
    <source>
        <dbReference type="PROSITE" id="PS51707"/>
    </source>
</evidence>
<dbReference type="CDD" id="cd07890">
    <property type="entry name" value="CYTH-like_AC_IV-like"/>
    <property type="match status" value="1"/>
</dbReference>
<comment type="caution">
    <text evidence="2">The sequence shown here is derived from an EMBL/GenBank/DDBJ whole genome shotgun (WGS) entry which is preliminary data.</text>
</comment>
<proteinExistence type="predicted"/>
<organism evidence="2 3">
    <name type="scientific">Ewingella americana</name>
    <dbReference type="NCBI Taxonomy" id="41202"/>
    <lineage>
        <taxon>Bacteria</taxon>
        <taxon>Pseudomonadati</taxon>
        <taxon>Pseudomonadota</taxon>
        <taxon>Gammaproteobacteria</taxon>
        <taxon>Enterobacterales</taxon>
        <taxon>Yersiniaceae</taxon>
        <taxon>Ewingella</taxon>
    </lineage>
</organism>
<evidence type="ECO:0000313" key="2">
    <source>
        <dbReference type="EMBL" id="TPG64315.1"/>
    </source>
</evidence>
<keyword evidence="3" id="KW-1185">Reference proteome</keyword>
<dbReference type="InterPro" id="IPR008173">
    <property type="entry name" value="Adenylyl_cyclase_CyaB"/>
</dbReference>
<reference evidence="2 3" key="1">
    <citation type="journal article" date="2019" name="Environ. Microbiol.">
        <title>Species interactions and distinct microbial communities in high Arctic permafrost affected cryosols are associated with the CH4 and CO2 gas fluxes.</title>
        <authorList>
            <person name="Altshuler I."/>
            <person name="Hamel J."/>
            <person name="Turney S."/>
            <person name="Magnuson E."/>
            <person name="Levesque R."/>
            <person name="Greer C."/>
            <person name="Whyte L.G."/>
        </authorList>
    </citation>
    <scope>NUCLEOTIDE SEQUENCE [LARGE SCALE GENOMIC DNA]</scope>
    <source>
        <strain evidence="2 3">E4</strain>
    </source>
</reference>
<gene>
    <name evidence="2" type="ORF">EAH77_05725</name>
</gene>
<dbReference type="PROSITE" id="PS51707">
    <property type="entry name" value="CYTH"/>
    <property type="match status" value="1"/>
</dbReference>
<dbReference type="SMART" id="SM01118">
    <property type="entry name" value="CYTH"/>
    <property type="match status" value="1"/>
</dbReference>
<feature type="domain" description="CYTH" evidence="1">
    <location>
        <begin position="2"/>
        <end position="169"/>
    </location>
</feature>
<sequence>MARNIEIKARIDDFSAMYEKIGLMAEGLPDLIDQDDTFFICPHGRLKLRTLAADRGELIFYQRPDQAGPKPSFYVLTETADPDGLRNTLTLAYGAAGRVIKQRTLFMVGQTRLHLDRVKGLGDYLEFEVVLADNETPEQGIAIAEDLLEKLHIDRQELIDQAYVDLLNAKGKHTRAD</sequence>
<dbReference type="OrthoDB" id="271656at2"/>
<dbReference type="Pfam" id="PF01928">
    <property type="entry name" value="CYTH"/>
    <property type="match status" value="1"/>
</dbReference>
<dbReference type="Gene3D" id="2.40.320.10">
    <property type="entry name" value="Hypothetical Protein Pfu-838710-001"/>
    <property type="match status" value="1"/>
</dbReference>
<dbReference type="Proteomes" id="UP000317663">
    <property type="component" value="Unassembled WGS sequence"/>
</dbReference>
<dbReference type="PANTHER" id="PTHR21028">
    <property type="entry name" value="SI:CH211-156B7.4"/>
    <property type="match status" value="1"/>
</dbReference>
<name>A0A502GRI4_9GAMM</name>
<dbReference type="EMBL" id="RCZD01000002">
    <property type="protein sequence ID" value="TPG64315.1"/>
    <property type="molecule type" value="Genomic_DNA"/>
</dbReference>
<dbReference type="AlphaFoldDB" id="A0A502GRI4"/>
<protein>
    <submittedName>
        <fullName evidence="2">CYTH domain-containing protein</fullName>
    </submittedName>
</protein>
<dbReference type="PANTHER" id="PTHR21028:SF2">
    <property type="entry name" value="CYTH DOMAIN-CONTAINING PROTEIN"/>
    <property type="match status" value="1"/>
</dbReference>